<organism evidence="2">
    <name type="scientific">Micromonospora sp. HUAS YX12</name>
    <dbReference type="NCBI Taxonomy" id="3156396"/>
    <lineage>
        <taxon>Bacteria</taxon>
        <taxon>Bacillati</taxon>
        <taxon>Actinomycetota</taxon>
        <taxon>Actinomycetes</taxon>
        <taxon>Micromonosporales</taxon>
        <taxon>Micromonosporaceae</taxon>
        <taxon>Micromonospora</taxon>
    </lineage>
</organism>
<evidence type="ECO:0000256" key="1">
    <source>
        <dbReference type="SAM" id="MobiDB-lite"/>
    </source>
</evidence>
<feature type="region of interest" description="Disordered" evidence="1">
    <location>
        <begin position="28"/>
        <end position="71"/>
    </location>
</feature>
<protein>
    <submittedName>
        <fullName evidence="2">Uncharacterized protein</fullName>
    </submittedName>
</protein>
<name>A0AAU7R4U4_9ACTN</name>
<sequence length="71" mass="7655">MTTVVVSLVVLLVLVGGIVAFLSRRQRNQLSSDVDSTASRRAASDQHRHDAERFASGMSERNKMPNGGTGL</sequence>
<dbReference type="RefSeq" id="WP_349879748.1">
    <property type="nucleotide sequence ID" value="NZ_CP157974.1"/>
</dbReference>
<dbReference type="AlphaFoldDB" id="A0AAU7R4U4"/>
<feature type="compositionally biased region" description="Polar residues" evidence="1">
    <location>
        <begin position="28"/>
        <end position="39"/>
    </location>
</feature>
<evidence type="ECO:0000313" key="2">
    <source>
        <dbReference type="EMBL" id="XBT83437.1"/>
    </source>
</evidence>
<dbReference type="EMBL" id="CP157974">
    <property type="protein sequence ID" value="XBT83437.1"/>
    <property type="molecule type" value="Genomic_DNA"/>
</dbReference>
<proteinExistence type="predicted"/>
<gene>
    <name evidence="2" type="ORF">ABIH81_08200</name>
</gene>
<feature type="compositionally biased region" description="Basic and acidic residues" evidence="1">
    <location>
        <begin position="42"/>
        <end position="53"/>
    </location>
</feature>
<accession>A0AAU7R4U4</accession>
<reference evidence="2" key="1">
    <citation type="submission" date="2024-06" db="EMBL/GenBank/DDBJ databases">
        <title>Micromonospora sp. strain HUAS YX12 genome sequences.</title>
        <authorList>
            <person name="Mo P."/>
        </authorList>
    </citation>
    <scope>NUCLEOTIDE SEQUENCE</scope>
    <source>
        <strain evidence="2">HUAS YX12</strain>
    </source>
</reference>